<dbReference type="InterPro" id="IPR007627">
    <property type="entry name" value="RNA_pol_sigma70_r2"/>
</dbReference>
<keyword evidence="4" id="KW-0731">Sigma factor</keyword>
<comment type="caution">
    <text evidence="9">The sequence shown here is derived from an EMBL/GenBank/DDBJ whole genome shotgun (WGS) entry which is preliminary data.</text>
</comment>
<dbReference type="GO" id="GO:0016987">
    <property type="term" value="F:sigma factor activity"/>
    <property type="evidence" value="ECO:0007669"/>
    <property type="project" value="UniProtKB-KW"/>
</dbReference>
<dbReference type="InterPro" id="IPR013249">
    <property type="entry name" value="RNA_pol_sigma70_r4_t2"/>
</dbReference>
<feature type="domain" description="RNA polymerase sigma-70 region 2" evidence="6">
    <location>
        <begin position="2"/>
        <end position="58"/>
    </location>
</feature>
<dbReference type="PANTHER" id="PTHR30173:SF36">
    <property type="entry name" value="ECF RNA POLYMERASE SIGMA FACTOR SIGJ"/>
    <property type="match status" value="1"/>
</dbReference>
<evidence type="ECO:0000313" key="10">
    <source>
        <dbReference type="Proteomes" id="UP000053246"/>
    </source>
</evidence>
<evidence type="ECO:0000256" key="2">
    <source>
        <dbReference type="ARBA" id="ARBA00011344"/>
    </source>
</evidence>
<dbReference type="GO" id="GO:0003677">
    <property type="term" value="F:DNA binding"/>
    <property type="evidence" value="ECO:0007669"/>
    <property type="project" value="InterPro"/>
</dbReference>
<dbReference type="InterPro" id="IPR014284">
    <property type="entry name" value="RNA_pol_sigma-70_dom"/>
</dbReference>
<dbReference type="Pfam" id="PF04542">
    <property type="entry name" value="Sigma70_r2"/>
    <property type="match status" value="1"/>
</dbReference>
<keyword evidence="10" id="KW-1185">Reference proteome</keyword>
<evidence type="ECO:0000256" key="1">
    <source>
        <dbReference type="ARBA" id="ARBA00010641"/>
    </source>
</evidence>
<dbReference type="InterPro" id="IPR032710">
    <property type="entry name" value="NTF2-like_dom_sf"/>
</dbReference>
<evidence type="ECO:0000256" key="3">
    <source>
        <dbReference type="ARBA" id="ARBA00023015"/>
    </source>
</evidence>
<dbReference type="PANTHER" id="PTHR30173">
    <property type="entry name" value="SIGMA 19 FACTOR"/>
    <property type="match status" value="1"/>
</dbReference>
<dbReference type="AlphaFoldDB" id="A0A9X0I5Q6"/>
<gene>
    <name evidence="9" type="ORF">ADL17_23500</name>
</gene>
<dbReference type="SUPFAM" id="SSF54427">
    <property type="entry name" value="NTF2-like"/>
    <property type="match status" value="1"/>
</dbReference>
<dbReference type="NCBIfam" id="TIGR02937">
    <property type="entry name" value="sigma70-ECF"/>
    <property type="match status" value="1"/>
</dbReference>
<dbReference type="InterPro" id="IPR013325">
    <property type="entry name" value="RNA_pol_sigma_r2"/>
</dbReference>
<proteinExistence type="inferred from homology"/>
<dbReference type="Pfam" id="PF08281">
    <property type="entry name" value="Sigma70_r4_2"/>
    <property type="match status" value="1"/>
</dbReference>
<keyword evidence="3" id="KW-0805">Transcription regulation</keyword>
<dbReference type="InterPro" id="IPR013324">
    <property type="entry name" value="RNA_pol_sigma_r3/r4-like"/>
</dbReference>
<dbReference type="InterPro" id="IPR037401">
    <property type="entry name" value="SnoaL-like"/>
</dbReference>
<evidence type="ECO:0000259" key="7">
    <source>
        <dbReference type="Pfam" id="PF08281"/>
    </source>
</evidence>
<sequence length="274" mass="30478">MLLGLAYRLLGSRHDAEDVLQEAYLRWMRVDRAGVAEPRRYLSRVVTHLAIDRLRARQAAREAYVGMWLPEPVPTAPSPFGPLERAELRDSLATALLHLLERLTPPERAVYVLHTAFEMPYAEIAELLDRSAEDCRQLHHRAAMRIGRDQRRFTIDRAEQQRLLDAFIAAVDDGDLAALTDLVAAEATAWSDGGGRVRSARNPVTGVDRVTRFLLGIRAKGWPLTVHRTELNGQPAAVVVTAAGHRYALTLATADGRITDIFLVANPDKLAWAA</sequence>
<dbReference type="SUPFAM" id="SSF88946">
    <property type="entry name" value="Sigma2 domain of RNA polymerase sigma factors"/>
    <property type="match status" value="1"/>
</dbReference>
<evidence type="ECO:0000313" key="9">
    <source>
        <dbReference type="EMBL" id="KUJ47249.1"/>
    </source>
</evidence>
<dbReference type="NCBIfam" id="NF007214">
    <property type="entry name" value="PRK09636.1"/>
    <property type="match status" value="1"/>
</dbReference>
<evidence type="ECO:0000259" key="6">
    <source>
        <dbReference type="Pfam" id="PF04542"/>
    </source>
</evidence>
<evidence type="ECO:0000259" key="8">
    <source>
        <dbReference type="Pfam" id="PF12680"/>
    </source>
</evidence>
<reference evidence="9 10" key="1">
    <citation type="submission" date="2015-10" db="EMBL/GenBank/DDBJ databases">
        <authorList>
            <person name="Ju K.-S."/>
            <person name="Doroghazi J.R."/>
            <person name="Metcalf W.W."/>
        </authorList>
    </citation>
    <scope>NUCLEOTIDE SEQUENCE [LARGE SCALE GENOMIC DNA]</scope>
    <source>
        <strain evidence="9 10">NRRL B-24793</strain>
    </source>
</reference>
<name>A0A9X0I5Q6_9ACTN</name>
<feature type="domain" description="RNA polymerase sigma factor 70 region 4 type 2" evidence="7">
    <location>
        <begin position="95"/>
        <end position="144"/>
    </location>
</feature>
<dbReference type="InterPro" id="IPR036388">
    <property type="entry name" value="WH-like_DNA-bd_sf"/>
</dbReference>
<evidence type="ECO:0000256" key="5">
    <source>
        <dbReference type="ARBA" id="ARBA00023163"/>
    </source>
</evidence>
<dbReference type="Proteomes" id="UP000053246">
    <property type="component" value="Unassembled WGS sequence"/>
</dbReference>
<keyword evidence="5" id="KW-0804">Transcription</keyword>
<feature type="domain" description="SnoaL-like" evidence="8">
    <location>
        <begin position="165"/>
        <end position="264"/>
    </location>
</feature>
<organism evidence="9 10">
    <name type="scientific">Micromonospora maris</name>
    <dbReference type="NCBI Taxonomy" id="1003110"/>
    <lineage>
        <taxon>Bacteria</taxon>
        <taxon>Bacillati</taxon>
        <taxon>Actinomycetota</taxon>
        <taxon>Actinomycetes</taxon>
        <taxon>Micromonosporales</taxon>
        <taxon>Micromonosporaceae</taxon>
        <taxon>Micromonospora</taxon>
    </lineage>
</organism>
<accession>A0A9X0I5Q6</accession>
<dbReference type="Gene3D" id="1.10.1740.10">
    <property type="match status" value="1"/>
</dbReference>
<dbReference type="Pfam" id="PF12680">
    <property type="entry name" value="SnoaL_2"/>
    <property type="match status" value="1"/>
</dbReference>
<dbReference type="EMBL" id="LMWI01000002">
    <property type="protein sequence ID" value="KUJ47249.1"/>
    <property type="molecule type" value="Genomic_DNA"/>
</dbReference>
<dbReference type="Gene3D" id="3.10.450.50">
    <property type="match status" value="1"/>
</dbReference>
<evidence type="ECO:0000256" key="4">
    <source>
        <dbReference type="ARBA" id="ARBA00023082"/>
    </source>
</evidence>
<dbReference type="Gene3D" id="1.10.10.10">
    <property type="entry name" value="Winged helix-like DNA-binding domain superfamily/Winged helix DNA-binding domain"/>
    <property type="match status" value="1"/>
</dbReference>
<dbReference type="GO" id="GO:0006352">
    <property type="term" value="P:DNA-templated transcription initiation"/>
    <property type="evidence" value="ECO:0007669"/>
    <property type="project" value="InterPro"/>
</dbReference>
<comment type="similarity">
    <text evidence="1">Belongs to the sigma-70 factor family. ECF subfamily.</text>
</comment>
<dbReference type="InterPro" id="IPR052704">
    <property type="entry name" value="ECF_Sigma-70_Domain"/>
</dbReference>
<protein>
    <submittedName>
        <fullName evidence="9">RNA polymerase subunit sigma</fullName>
    </submittedName>
</protein>
<dbReference type="SUPFAM" id="SSF88659">
    <property type="entry name" value="Sigma3 and sigma4 domains of RNA polymerase sigma factors"/>
    <property type="match status" value="1"/>
</dbReference>
<comment type="subunit">
    <text evidence="2">Interacts transiently with the RNA polymerase catalytic core formed by RpoA, RpoB, RpoC and RpoZ (2 alpha, 1 beta, 1 beta' and 1 omega subunit) to form the RNA polymerase holoenzyme that can initiate transcription.</text>
</comment>